<evidence type="ECO:0008006" key="4">
    <source>
        <dbReference type="Google" id="ProtNLM"/>
    </source>
</evidence>
<keyword evidence="1" id="KW-0732">Signal</keyword>
<evidence type="ECO:0000313" key="2">
    <source>
        <dbReference type="EMBL" id="PSJ58228.1"/>
    </source>
</evidence>
<dbReference type="Proteomes" id="UP000240653">
    <property type="component" value="Unassembled WGS sequence"/>
</dbReference>
<evidence type="ECO:0000313" key="3">
    <source>
        <dbReference type="Proteomes" id="UP000240653"/>
    </source>
</evidence>
<sequence length="83" mass="8237">MKKILVTAAASLAFMGAAYAGTLEGVVKSVDPATKTITLEDGTAVVADDAVTPEALGVLTAGAKVKVTVDDSTTKATAVEVAK</sequence>
<evidence type="ECO:0000256" key="1">
    <source>
        <dbReference type="SAM" id="SignalP"/>
    </source>
</evidence>
<feature type="signal peptide" evidence="1">
    <location>
        <begin position="1"/>
        <end position="20"/>
    </location>
</feature>
<organism evidence="2 3">
    <name type="scientific">Pseudaminobacter soli</name>
    <name type="common">ex Li et al. 2025</name>
    <dbReference type="NCBI Taxonomy" id="1295366"/>
    <lineage>
        <taxon>Bacteria</taxon>
        <taxon>Pseudomonadati</taxon>
        <taxon>Pseudomonadota</taxon>
        <taxon>Alphaproteobacteria</taxon>
        <taxon>Hyphomicrobiales</taxon>
        <taxon>Phyllobacteriaceae</taxon>
        <taxon>Pseudaminobacter</taxon>
    </lineage>
</organism>
<name>A0A2P7S6X7_9HYPH</name>
<keyword evidence="3" id="KW-1185">Reference proteome</keyword>
<dbReference type="AlphaFoldDB" id="A0A2P7S6X7"/>
<comment type="caution">
    <text evidence="2">The sequence shown here is derived from an EMBL/GenBank/DDBJ whole genome shotgun (WGS) entry which is preliminary data.</text>
</comment>
<reference evidence="2 3" key="1">
    <citation type="submission" date="2018-03" db="EMBL/GenBank/DDBJ databases">
        <title>The draft genome of Mesorhizobium soli JCM 19897.</title>
        <authorList>
            <person name="Li L."/>
            <person name="Liu L."/>
            <person name="Liang L."/>
            <person name="Wang T."/>
            <person name="Zhang X."/>
        </authorList>
    </citation>
    <scope>NUCLEOTIDE SEQUENCE [LARGE SCALE GENOMIC DNA]</scope>
    <source>
        <strain evidence="2 3">JCM 19897</strain>
    </source>
</reference>
<protein>
    <recommendedName>
        <fullName evidence="4">DUF1344 domain-containing protein</fullName>
    </recommendedName>
</protein>
<gene>
    <name evidence="2" type="ORF">C7I85_20430</name>
</gene>
<accession>A0A2P7S6X7</accession>
<feature type="chain" id="PRO_5015187798" description="DUF1344 domain-containing protein" evidence="1">
    <location>
        <begin position="21"/>
        <end position="83"/>
    </location>
</feature>
<dbReference type="OrthoDB" id="8116217at2"/>
<dbReference type="RefSeq" id="WP_106725861.1">
    <property type="nucleotide sequence ID" value="NZ_PXYL01000011.1"/>
</dbReference>
<dbReference type="EMBL" id="PXYL01000011">
    <property type="protein sequence ID" value="PSJ58228.1"/>
    <property type="molecule type" value="Genomic_DNA"/>
</dbReference>
<proteinExistence type="predicted"/>